<dbReference type="AlphaFoldDB" id="A0AA49FMK1"/>
<proteinExistence type="predicted"/>
<dbReference type="Proteomes" id="UP001234916">
    <property type="component" value="Chromosome"/>
</dbReference>
<organism evidence="1">
    <name type="scientific">Candidatus Nitricoxidivorans perseverans</name>
    <dbReference type="NCBI Taxonomy" id="2975601"/>
    <lineage>
        <taxon>Bacteria</taxon>
        <taxon>Pseudomonadati</taxon>
        <taxon>Pseudomonadota</taxon>
        <taxon>Betaproteobacteria</taxon>
        <taxon>Nitrosomonadales</taxon>
        <taxon>Sterolibacteriaceae</taxon>
        <taxon>Candidatus Nitricoxidivorans</taxon>
    </lineage>
</organism>
<accession>A0AA49FMK1</accession>
<dbReference type="EMBL" id="CP107246">
    <property type="protein sequence ID" value="WIM06832.1"/>
    <property type="molecule type" value="Genomic_DNA"/>
</dbReference>
<reference evidence="1" key="1">
    <citation type="journal article" date="2023" name="Nat. Microbiol.">
        <title>Enrichment and characterization of a nitric oxide-reducing microbial community in a continuous bioreactor.</title>
        <authorList>
            <person name="Garrido-Amador P."/>
            <person name="Stortenbeker N."/>
            <person name="Wessels H.J.C.T."/>
            <person name="Speth D.R."/>
            <person name="Garcia-Heredia I."/>
            <person name="Kartal B."/>
        </authorList>
    </citation>
    <scope>NUCLEOTIDE SEQUENCE</scope>
    <source>
        <strain evidence="1">MAG1</strain>
    </source>
</reference>
<evidence type="ECO:0000313" key="1">
    <source>
        <dbReference type="EMBL" id="WIM06832.1"/>
    </source>
</evidence>
<gene>
    <name evidence="1" type="ORF">OHM77_06075</name>
</gene>
<name>A0AA49FMK1_9PROT</name>
<dbReference type="KEGG" id="npv:OHM77_06075"/>
<protein>
    <recommendedName>
        <fullName evidence="2">Tc1-like transposase DDE domain-containing protein</fullName>
    </recommendedName>
</protein>
<sequence length="81" mass="9449">MWCVGRLTEEYRQRMYDLLDLYARPFRSREPVVCLDEKSKQLLKDSRQPLPIKPGTPVRLDYEYVRGGTCNLFVAVEPKGG</sequence>
<evidence type="ECO:0008006" key="2">
    <source>
        <dbReference type="Google" id="ProtNLM"/>
    </source>
</evidence>